<feature type="transmembrane region" description="Helical" evidence="10">
    <location>
        <begin position="45"/>
        <end position="65"/>
    </location>
</feature>
<keyword evidence="7 10" id="KW-0406">Ion transport</keyword>
<evidence type="ECO:0000256" key="6">
    <source>
        <dbReference type="ARBA" id="ARBA00023053"/>
    </source>
</evidence>
<keyword evidence="3 10" id="KW-1003">Cell membrane</keyword>
<dbReference type="InterPro" id="IPR004705">
    <property type="entry name" value="Cation/H_exchanger_CPA1_bac"/>
</dbReference>
<comment type="caution">
    <text evidence="10">Lacks conserved residue(s) required for the propagation of feature annotation.</text>
</comment>
<comment type="similarity">
    <text evidence="10">Belongs to the monovalent cation:proton antiporter 1 (CPA1) transporter (TC 2.A.36) family.</text>
</comment>
<evidence type="ECO:0000256" key="5">
    <source>
        <dbReference type="ARBA" id="ARBA00022989"/>
    </source>
</evidence>
<reference evidence="12 14" key="1">
    <citation type="submission" date="2017-12" db="EMBL/GenBank/DDBJ databases">
        <title>Genomic Encyclopedia of Type Strains, Phase III (KMG-III): the genomes of soil and plant-associated and newly described type strains.</title>
        <authorList>
            <person name="Whitman W."/>
        </authorList>
    </citation>
    <scope>NUCLEOTIDE SEQUENCE [LARGE SCALE GENOMIC DNA]</scope>
    <source>
        <strain evidence="12 14">IP-10</strain>
    </source>
</reference>
<keyword evidence="14" id="KW-1185">Reference proteome</keyword>
<gene>
    <name evidence="12" type="ORF">B0G92_1844</name>
    <name evidence="13" type="ORF">CLV50_2416</name>
</gene>
<evidence type="ECO:0000313" key="14">
    <source>
        <dbReference type="Proteomes" id="UP000233767"/>
    </source>
</evidence>
<dbReference type="PANTHER" id="PTHR10110:SF86">
    <property type="entry name" value="SODIUM_HYDROGEN EXCHANGER 7"/>
    <property type="match status" value="1"/>
</dbReference>
<evidence type="ECO:0000256" key="8">
    <source>
        <dbReference type="ARBA" id="ARBA00023136"/>
    </source>
</evidence>
<dbReference type="Proteomes" id="UP000275027">
    <property type="component" value="Unassembled WGS sequence"/>
</dbReference>
<protein>
    <submittedName>
        <fullName evidence="13">CPA1 family monovalent cation:H+ antiporter</fullName>
    </submittedName>
    <submittedName>
        <fullName evidence="12">Sodium/proton antiporter (CPA1 family)</fullName>
    </submittedName>
</protein>
<organism evidence="13 15">
    <name type="scientific">Flavobacterium lindanitolerans</name>
    <dbReference type="NCBI Taxonomy" id="428988"/>
    <lineage>
        <taxon>Bacteria</taxon>
        <taxon>Pseudomonadati</taxon>
        <taxon>Bacteroidota</taxon>
        <taxon>Flavobacteriia</taxon>
        <taxon>Flavobacteriales</taxon>
        <taxon>Flavobacteriaceae</taxon>
        <taxon>Flavobacterium</taxon>
    </lineage>
</organism>
<name>A0A497U6K8_9FLAO</name>
<keyword evidence="10" id="KW-0050">Antiport</keyword>
<dbReference type="GO" id="GO:0015385">
    <property type="term" value="F:sodium:proton antiporter activity"/>
    <property type="evidence" value="ECO:0007669"/>
    <property type="project" value="InterPro"/>
</dbReference>
<dbReference type="Gene3D" id="6.10.140.1330">
    <property type="match status" value="1"/>
</dbReference>
<evidence type="ECO:0000256" key="3">
    <source>
        <dbReference type="ARBA" id="ARBA00022475"/>
    </source>
</evidence>
<feature type="transmembrane region" description="Helical" evidence="10">
    <location>
        <begin position="174"/>
        <end position="192"/>
    </location>
</feature>
<reference evidence="13 15" key="2">
    <citation type="submission" date="2018-10" db="EMBL/GenBank/DDBJ databases">
        <title>Genomic Encyclopedia of Archaeal and Bacterial Type Strains, Phase II (KMG-II): from individual species to whole genera.</title>
        <authorList>
            <person name="Goeker M."/>
        </authorList>
    </citation>
    <scope>NUCLEOTIDE SEQUENCE [LARGE SCALE GENOMIC DNA]</scope>
    <source>
        <strain evidence="13 15">DSM 21886</strain>
    </source>
</reference>
<evidence type="ECO:0000313" key="13">
    <source>
        <dbReference type="EMBL" id="RLJ24535.1"/>
    </source>
</evidence>
<evidence type="ECO:0000256" key="9">
    <source>
        <dbReference type="ARBA" id="ARBA00023201"/>
    </source>
</evidence>
<dbReference type="PANTHER" id="PTHR10110">
    <property type="entry name" value="SODIUM/HYDROGEN EXCHANGER"/>
    <property type="match status" value="1"/>
</dbReference>
<comment type="function">
    <text evidence="10">Na(+)/H(+) antiporter that extrudes sodium in exchange for external protons.</text>
</comment>
<feature type="transmembrane region" description="Helical" evidence="10">
    <location>
        <begin position="100"/>
        <end position="123"/>
    </location>
</feature>
<dbReference type="GO" id="GO:0051453">
    <property type="term" value="P:regulation of intracellular pH"/>
    <property type="evidence" value="ECO:0007669"/>
    <property type="project" value="TreeGrafter"/>
</dbReference>
<dbReference type="InterPro" id="IPR006153">
    <property type="entry name" value="Cation/H_exchanger_TM"/>
</dbReference>
<dbReference type="GO" id="GO:0015386">
    <property type="term" value="F:potassium:proton antiporter activity"/>
    <property type="evidence" value="ECO:0007669"/>
    <property type="project" value="TreeGrafter"/>
</dbReference>
<sequence>MYVAYQNLYICIKTNPMLHEFPFYLAVILAIIFLVMLANKIKVAYPILLVLAGLAISFIPGIPLVKIDPELIFIIFLPPLLYEAAWSTSWKELWRWRRIIGSFAFLIVFLTALVVAVVSNHFIPGFSLALGFLLGGIVSPPDAVSVGAILKFVKVPKRLASMLEGESLLNDASSLIVFRFALIAIGTGQFVLQEAAINFSWMVFGGVAIGVSIAFVFFKVHKLLPTDVNMDIVLTLVAPYIMYMLAEELHSSGVLSVVSGGLFLSKRSHQFLSSSSRLRAVNFWESLVFVLNGLVFMFIGLELPEIVDGLGAIGLSTAIGYGVLITGVLIVVRILCAYGAVIVTLIARNFITVAETRNPGIKGPFVLGWAGMRGVVSLAAALSIPVHLDNGMPFPQRHLILFITFVVILLTLVLQGLTLPFIIRKFNLPEYDHPLSDEESYHQMYKKLTQQSLEHLKSNFSKELEEQAVLQQMARKWEDANYLPDDASMIVECKTVYLSILDQQRQWLRDWNQDHHINEEVVRRHLRRLDIEEEKMSFQ</sequence>
<keyword evidence="4 10" id="KW-0812">Transmembrane</keyword>
<dbReference type="AlphaFoldDB" id="A0A497U6K8"/>
<dbReference type="Pfam" id="PF00999">
    <property type="entry name" value="Na_H_Exchanger"/>
    <property type="match status" value="1"/>
</dbReference>
<feature type="transmembrane region" description="Helical" evidence="10">
    <location>
        <begin position="21"/>
        <end position="38"/>
    </location>
</feature>
<proteinExistence type="inferred from homology"/>
<evidence type="ECO:0000313" key="15">
    <source>
        <dbReference type="Proteomes" id="UP000275027"/>
    </source>
</evidence>
<evidence type="ECO:0000256" key="10">
    <source>
        <dbReference type="RuleBase" id="RU366002"/>
    </source>
</evidence>
<evidence type="ECO:0000259" key="11">
    <source>
        <dbReference type="Pfam" id="PF00999"/>
    </source>
</evidence>
<feature type="transmembrane region" description="Helical" evidence="10">
    <location>
        <begin position="321"/>
        <end position="346"/>
    </location>
</feature>
<dbReference type="NCBIfam" id="TIGR00831">
    <property type="entry name" value="a_cpa1"/>
    <property type="match status" value="1"/>
</dbReference>
<keyword evidence="6 10" id="KW-0915">Sodium</keyword>
<feature type="transmembrane region" description="Helical" evidence="10">
    <location>
        <begin position="366"/>
        <end position="388"/>
    </location>
</feature>
<evidence type="ECO:0000256" key="7">
    <source>
        <dbReference type="ARBA" id="ARBA00023065"/>
    </source>
</evidence>
<keyword evidence="5 10" id="KW-1133">Transmembrane helix</keyword>
<feature type="transmembrane region" description="Helical" evidence="10">
    <location>
        <begin position="400"/>
        <end position="423"/>
    </location>
</feature>
<dbReference type="GO" id="GO:0005886">
    <property type="term" value="C:plasma membrane"/>
    <property type="evidence" value="ECO:0007669"/>
    <property type="project" value="UniProtKB-SubCell"/>
</dbReference>
<keyword evidence="9 10" id="KW-0739">Sodium transport</keyword>
<keyword evidence="2 10" id="KW-0813">Transport</keyword>
<feature type="transmembrane region" description="Helical" evidence="10">
    <location>
        <begin position="281"/>
        <end position="301"/>
    </location>
</feature>
<keyword evidence="8 10" id="KW-0472">Membrane</keyword>
<evidence type="ECO:0000256" key="4">
    <source>
        <dbReference type="ARBA" id="ARBA00022692"/>
    </source>
</evidence>
<evidence type="ECO:0000313" key="12">
    <source>
        <dbReference type="EMBL" id="PKW30195.1"/>
    </source>
</evidence>
<dbReference type="EMBL" id="RCCB01000012">
    <property type="protein sequence ID" value="RLJ24535.1"/>
    <property type="molecule type" value="Genomic_DNA"/>
</dbReference>
<dbReference type="Proteomes" id="UP000233767">
    <property type="component" value="Unassembled WGS sequence"/>
</dbReference>
<feature type="transmembrane region" description="Helical" evidence="10">
    <location>
        <begin position="129"/>
        <end position="153"/>
    </location>
</feature>
<dbReference type="EMBL" id="PJND01000007">
    <property type="protein sequence ID" value="PKW30195.1"/>
    <property type="molecule type" value="Genomic_DNA"/>
</dbReference>
<dbReference type="InterPro" id="IPR018422">
    <property type="entry name" value="Cation/H_exchanger_CPA1"/>
</dbReference>
<evidence type="ECO:0000256" key="2">
    <source>
        <dbReference type="ARBA" id="ARBA00022448"/>
    </source>
</evidence>
<comment type="subcellular location">
    <subcellularLocation>
        <location evidence="1 10">Cell membrane</location>
        <topology evidence="1 10">Multi-pass membrane protein</topology>
    </subcellularLocation>
</comment>
<feature type="domain" description="Cation/H+ exchanger transmembrane" evidence="11">
    <location>
        <begin position="29"/>
        <end position="424"/>
    </location>
</feature>
<accession>A0A497U6K8</accession>
<dbReference type="GO" id="GO:0098719">
    <property type="term" value="P:sodium ion import across plasma membrane"/>
    <property type="evidence" value="ECO:0007669"/>
    <property type="project" value="TreeGrafter"/>
</dbReference>
<comment type="caution">
    <text evidence="13">The sequence shown here is derived from an EMBL/GenBank/DDBJ whole genome shotgun (WGS) entry which is preliminary data.</text>
</comment>
<evidence type="ECO:0000256" key="1">
    <source>
        <dbReference type="ARBA" id="ARBA00004651"/>
    </source>
</evidence>
<feature type="transmembrane region" description="Helical" evidence="10">
    <location>
        <begin position="198"/>
        <end position="218"/>
    </location>
</feature>